<dbReference type="GO" id="GO:0005507">
    <property type="term" value="F:copper ion binding"/>
    <property type="evidence" value="ECO:0007669"/>
    <property type="project" value="InterPro"/>
</dbReference>
<keyword evidence="2" id="KW-0479">Metal-binding</keyword>
<sequence>IACSYVGTKEAFEVLAEVTELPSDRHLAYAIKTSLGSAPMRKFWDKDTVEKTNPQVYGFLFKQKAANQRAEKTQRDKKFDRQKNLLKVRISCVKERMLYSTEYMLKPNLGEYTQSSGEIPAKPNQPIRVEFQNPDVTPHNFVLVQPGCLEEVGLAANEMAKNPEAAKSGQFIPKSKKIIVHSRMLKQGEKETLRFKAPRKPGRYPYLCSFPGHWTIMKGVLVVK</sequence>
<evidence type="ECO:0000313" key="6">
    <source>
        <dbReference type="EMBL" id="SVD18318.1"/>
    </source>
</evidence>
<evidence type="ECO:0000256" key="3">
    <source>
        <dbReference type="ARBA" id="ARBA00022982"/>
    </source>
</evidence>
<dbReference type="Gene3D" id="2.60.40.420">
    <property type="entry name" value="Cupredoxins - blue copper proteins"/>
    <property type="match status" value="1"/>
</dbReference>
<dbReference type="InterPro" id="IPR050845">
    <property type="entry name" value="Cu-binding_ET"/>
</dbReference>
<dbReference type="EMBL" id="UINC01134650">
    <property type="protein sequence ID" value="SVD18318.1"/>
    <property type="molecule type" value="Genomic_DNA"/>
</dbReference>
<evidence type="ECO:0000259" key="5">
    <source>
        <dbReference type="Pfam" id="PF00127"/>
    </source>
</evidence>
<name>A0A382TAE3_9ZZZZ</name>
<dbReference type="InterPro" id="IPR000923">
    <property type="entry name" value="BlueCu_1"/>
</dbReference>
<dbReference type="PANTHER" id="PTHR38439:SF3">
    <property type="entry name" value="COPPER-RESISTANT CUPROPROTEIN COPI"/>
    <property type="match status" value="1"/>
</dbReference>
<protein>
    <recommendedName>
        <fullName evidence="5">Blue (type 1) copper domain-containing protein</fullName>
    </recommendedName>
</protein>
<evidence type="ECO:0000256" key="4">
    <source>
        <dbReference type="ARBA" id="ARBA00023008"/>
    </source>
</evidence>
<accession>A0A382TAE3</accession>
<feature type="non-terminal residue" evidence="6">
    <location>
        <position position="1"/>
    </location>
</feature>
<dbReference type="AlphaFoldDB" id="A0A382TAE3"/>
<keyword evidence="3" id="KW-0249">Electron transport</keyword>
<dbReference type="Pfam" id="PF00127">
    <property type="entry name" value="Copper-bind"/>
    <property type="match status" value="1"/>
</dbReference>
<dbReference type="SUPFAM" id="SSF49503">
    <property type="entry name" value="Cupredoxins"/>
    <property type="match status" value="1"/>
</dbReference>
<reference evidence="6" key="1">
    <citation type="submission" date="2018-05" db="EMBL/GenBank/DDBJ databases">
        <authorList>
            <person name="Lanie J.A."/>
            <person name="Ng W.-L."/>
            <person name="Kazmierczak K.M."/>
            <person name="Andrzejewski T.M."/>
            <person name="Davidsen T.M."/>
            <person name="Wayne K.J."/>
            <person name="Tettelin H."/>
            <person name="Glass J.I."/>
            <person name="Rusch D."/>
            <person name="Podicherti R."/>
            <person name="Tsui H.-C.T."/>
            <person name="Winkler M.E."/>
        </authorList>
    </citation>
    <scope>NUCLEOTIDE SEQUENCE</scope>
</reference>
<keyword evidence="4" id="KW-0186">Copper</keyword>
<dbReference type="GO" id="GO:0009055">
    <property type="term" value="F:electron transfer activity"/>
    <property type="evidence" value="ECO:0007669"/>
    <property type="project" value="InterPro"/>
</dbReference>
<dbReference type="PANTHER" id="PTHR38439">
    <property type="entry name" value="AURACYANIN-B"/>
    <property type="match status" value="1"/>
</dbReference>
<gene>
    <name evidence="6" type="ORF">METZ01_LOCUS371172</name>
</gene>
<dbReference type="CDD" id="cd04233">
    <property type="entry name" value="Auracyanin"/>
    <property type="match status" value="1"/>
</dbReference>
<evidence type="ECO:0000256" key="1">
    <source>
        <dbReference type="ARBA" id="ARBA00022448"/>
    </source>
</evidence>
<keyword evidence="1" id="KW-0813">Transport</keyword>
<evidence type="ECO:0000256" key="2">
    <source>
        <dbReference type="ARBA" id="ARBA00022723"/>
    </source>
</evidence>
<dbReference type="InterPro" id="IPR028871">
    <property type="entry name" value="BlueCu_1_BS"/>
</dbReference>
<organism evidence="6">
    <name type="scientific">marine metagenome</name>
    <dbReference type="NCBI Taxonomy" id="408172"/>
    <lineage>
        <taxon>unclassified sequences</taxon>
        <taxon>metagenomes</taxon>
        <taxon>ecological metagenomes</taxon>
    </lineage>
</organism>
<proteinExistence type="predicted"/>
<dbReference type="PROSITE" id="PS00196">
    <property type="entry name" value="COPPER_BLUE"/>
    <property type="match status" value="1"/>
</dbReference>
<dbReference type="InterPro" id="IPR008972">
    <property type="entry name" value="Cupredoxin"/>
</dbReference>
<feature type="domain" description="Blue (type 1) copper" evidence="5">
    <location>
        <begin position="129"/>
        <end position="224"/>
    </location>
</feature>